<dbReference type="Gene3D" id="3.40.309.10">
    <property type="entry name" value="Aldehyde Dehydrogenase, Chain A, domain 2"/>
    <property type="match status" value="1"/>
</dbReference>
<dbReference type="Gene3D" id="3.40.605.10">
    <property type="entry name" value="Aldehyde Dehydrogenase, Chain A, domain 1"/>
    <property type="match status" value="1"/>
</dbReference>
<dbReference type="PROSITE" id="PS00687">
    <property type="entry name" value="ALDEHYDE_DEHYDR_GLU"/>
    <property type="match status" value="1"/>
</dbReference>
<evidence type="ECO:0000313" key="6">
    <source>
        <dbReference type="EMBL" id="MBW0535323.1"/>
    </source>
</evidence>
<evidence type="ECO:0000256" key="4">
    <source>
        <dbReference type="RuleBase" id="RU003345"/>
    </source>
</evidence>
<keyword evidence="7" id="KW-1185">Reference proteome</keyword>
<name>A0A9Q3F831_9BASI</name>
<dbReference type="InterPro" id="IPR016160">
    <property type="entry name" value="Ald_DH_CS_CYS"/>
</dbReference>
<keyword evidence="2 4" id="KW-0560">Oxidoreductase</keyword>
<dbReference type="GO" id="GO:0019413">
    <property type="term" value="P:acetate biosynthetic process"/>
    <property type="evidence" value="ECO:0007669"/>
    <property type="project" value="UniProtKB-ARBA"/>
</dbReference>
<organism evidence="6 7">
    <name type="scientific">Austropuccinia psidii MF-1</name>
    <dbReference type="NCBI Taxonomy" id="1389203"/>
    <lineage>
        <taxon>Eukaryota</taxon>
        <taxon>Fungi</taxon>
        <taxon>Dikarya</taxon>
        <taxon>Basidiomycota</taxon>
        <taxon>Pucciniomycotina</taxon>
        <taxon>Pucciniomycetes</taxon>
        <taxon>Pucciniales</taxon>
        <taxon>Sphaerophragmiaceae</taxon>
        <taxon>Austropuccinia</taxon>
    </lineage>
</organism>
<evidence type="ECO:0000256" key="1">
    <source>
        <dbReference type="ARBA" id="ARBA00009986"/>
    </source>
</evidence>
<dbReference type="FunFam" id="3.40.605.10:FF:000050">
    <property type="entry name" value="Aldehyde dehydrogenase, mitochondrial"/>
    <property type="match status" value="1"/>
</dbReference>
<reference evidence="6" key="1">
    <citation type="submission" date="2021-03" db="EMBL/GenBank/DDBJ databases">
        <title>Draft genome sequence of rust myrtle Austropuccinia psidii MF-1, a brazilian biotype.</title>
        <authorList>
            <person name="Quecine M.C."/>
            <person name="Pachon D.M.R."/>
            <person name="Bonatelli M.L."/>
            <person name="Correr F.H."/>
            <person name="Franceschini L.M."/>
            <person name="Leite T.F."/>
            <person name="Margarido G.R.A."/>
            <person name="Almeida C.A."/>
            <person name="Ferrarezi J.A."/>
            <person name="Labate C.A."/>
        </authorList>
    </citation>
    <scope>NUCLEOTIDE SEQUENCE</scope>
    <source>
        <strain evidence="6">MF-1</strain>
    </source>
</reference>
<dbReference type="PANTHER" id="PTHR11699">
    <property type="entry name" value="ALDEHYDE DEHYDROGENASE-RELATED"/>
    <property type="match status" value="1"/>
</dbReference>
<gene>
    <name evidence="6" type="ORF">O181_075038</name>
</gene>
<evidence type="ECO:0000256" key="3">
    <source>
        <dbReference type="PROSITE-ProRule" id="PRU10007"/>
    </source>
</evidence>
<dbReference type="InterPro" id="IPR016163">
    <property type="entry name" value="Ald_DH_C"/>
</dbReference>
<evidence type="ECO:0000256" key="2">
    <source>
        <dbReference type="ARBA" id="ARBA00023002"/>
    </source>
</evidence>
<dbReference type="InterPro" id="IPR029510">
    <property type="entry name" value="Ald_DH_CS_GLU"/>
</dbReference>
<dbReference type="AlphaFoldDB" id="A0A9Q3F831"/>
<dbReference type="FunFam" id="3.40.309.10:FF:000001">
    <property type="entry name" value="Mitochondrial aldehyde dehydrogenase 2"/>
    <property type="match status" value="1"/>
</dbReference>
<dbReference type="Pfam" id="PF00171">
    <property type="entry name" value="Aldedh"/>
    <property type="match status" value="1"/>
</dbReference>
<comment type="similarity">
    <text evidence="1 4">Belongs to the aldehyde dehydrogenase family.</text>
</comment>
<dbReference type="OrthoDB" id="310895at2759"/>
<dbReference type="GO" id="GO:0016620">
    <property type="term" value="F:oxidoreductase activity, acting on the aldehyde or oxo group of donors, NAD or NADP as acceptor"/>
    <property type="evidence" value="ECO:0007669"/>
    <property type="project" value="InterPro"/>
</dbReference>
<evidence type="ECO:0000259" key="5">
    <source>
        <dbReference type="Pfam" id="PF00171"/>
    </source>
</evidence>
<evidence type="ECO:0000313" key="7">
    <source>
        <dbReference type="Proteomes" id="UP000765509"/>
    </source>
</evidence>
<feature type="active site" evidence="3">
    <location>
        <position position="269"/>
    </location>
</feature>
<dbReference type="PROSITE" id="PS00070">
    <property type="entry name" value="ALDEHYDE_DEHYDR_CYS"/>
    <property type="match status" value="1"/>
</dbReference>
<dbReference type="SUPFAM" id="SSF53720">
    <property type="entry name" value="ALDH-like"/>
    <property type="match status" value="1"/>
</dbReference>
<feature type="domain" description="Aldehyde dehydrogenase" evidence="5">
    <location>
        <begin position="31"/>
        <end position="492"/>
    </location>
</feature>
<comment type="caution">
    <text evidence="6">The sequence shown here is derived from an EMBL/GenBank/DDBJ whole genome shotgun (WGS) entry which is preliminary data.</text>
</comment>
<dbReference type="InterPro" id="IPR016161">
    <property type="entry name" value="Ald_DH/histidinol_DH"/>
</dbReference>
<dbReference type="InterPro" id="IPR016162">
    <property type="entry name" value="Ald_DH_N"/>
</dbReference>
<dbReference type="InterPro" id="IPR015590">
    <property type="entry name" value="Aldehyde_DH_dom"/>
</dbReference>
<sequence>MAPPQVTLSFPSDLNLKPVTFETGLFINNEFVESADQSTFETINPANAQVLGVVSEAKAKDVDIAVQAAERAFNLVWGTNTPSQERGRLLYKLAEAIDNHREILAAIETIDNGKPYSMAKNIDLSKTVDTFRYFAGWADKNVGETNEVDNGKLAFTIHEPIGVVGQIIPWNFPLMMLSWKLAPALATGNTIVLKTAEQTPLSALYVCKLIKDIFPAGVVNILSGFGPSAGSAIVDHPKIQKIAFTGSTAVGKAILARSSDKNLKRVTLELGGKSPNIIFEDADLEQAVRWAAFGLFFNQGQTCTAGSRVYVQEAIYDKFLQELQTHLKSMKIGDPFDPNTFQGPQVSQVQFDRIMGYIQSGKTEGAECLLGGNRLGQKGYFIEPTIFTNAHSNMKIFKEEIFGPVVIVKKFKDEDDVVAQAHNTTYGLAAAIHTRDINKALLTSKRLKAGTVWVNCYNLFAPQLAFGGYKDSGLGRENAQYALRNYTEVKSVIINLNDKI</sequence>
<accession>A0A9Q3F831</accession>
<protein>
    <recommendedName>
        <fullName evidence="5">Aldehyde dehydrogenase domain-containing protein</fullName>
    </recommendedName>
</protein>
<dbReference type="CDD" id="cd07091">
    <property type="entry name" value="ALDH_F1-2_Ald2-like"/>
    <property type="match status" value="1"/>
</dbReference>
<dbReference type="EMBL" id="AVOT02040143">
    <property type="protein sequence ID" value="MBW0535323.1"/>
    <property type="molecule type" value="Genomic_DNA"/>
</dbReference>
<dbReference type="Proteomes" id="UP000765509">
    <property type="component" value="Unassembled WGS sequence"/>
</dbReference>
<proteinExistence type="inferred from homology"/>